<keyword evidence="3" id="KW-0413">Isomerase</keyword>
<sequence length="166" mass="17852">MPTVTGIEVESIVFPPYFKPPGATNTLFLGGAGVRCVEMEGKIVKVTVIGVYLEDKAIPSLAVKWKGKSAEELKGSLEFYRDIANGSFEKCLQVTTILSLTGEQYSQKAAENSISFSKDGIIPEAANVVLEIEKLGQALTDMTIGKHGVSPEAKQNLASRLSDLMN</sequence>
<dbReference type="Proteomes" id="UP001206925">
    <property type="component" value="Unassembled WGS sequence"/>
</dbReference>
<dbReference type="AlphaFoldDB" id="A0AAD5D2R4"/>
<dbReference type="PANTHER" id="PTHR28039:SF8">
    <property type="entry name" value="CHALCONE--FLAVANONE ISOMERASE 1-RELATED"/>
    <property type="match status" value="1"/>
</dbReference>
<dbReference type="PANTHER" id="PTHR28039">
    <property type="entry name" value="CHALCONE--FLAVONONE ISOMERASE 1-RELATED"/>
    <property type="match status" value="1"/>
</dbReference>
<protein>
    <recommendedName>
        <fullName evidence="7">Chalcone-flavonone isomerase family protein</fullName>
    </recommendedName>
</protein>
<comment type="pathway">
    <text evidence="1">Secondary metabolite biosynthesis; flavonoid biosynthesis.</text>
</comment>
<evidence type="ECO:0000313" key="9">
    <source>
        <dbReference type="EMBL" id="KAI7751011.1"/>
    </source>
</evidence>
<gene>
    <name evidence="9" type="ORF">M8C21_002399</name>
</gene>
<evidence type="ECO:0000259" key="8">
    <source>
        <dbReference type="Pfam" id="PF02431"/>
    </source>
</evidence>
<dbReference type="GO" id="GO:0009813">
    <property type="term" value="P:flavonoid biosynthetic process"/>
    <property type="evidence" value="ECO:0007669"/>
    <property type="project" value="UniProtKB-KW"/>
</dbReference>
<evidence type="ECO:0000256" key="3">
    <source>
        <dbReference type="ARBA" id="ARBA00023235"/>
    </source>
</evidence>
<evidence type="ECO:0000256" key="2">
    <source>
        <dbReference type="ARBA" id="ARBA00007166"/>
    </source>
</evidence>
<dbReference type="InterPro" id="IPR016089">
    <property type="entry name" value="Chalcone_isomerase_bundle_sf"/>
</dbReference>
<dbReference type="Gene3D" id="1.10.890.20">
    <property type="match status" value="2"/>
</dbReference>
<keyword evidence="10" id="KW-1185">Reference proteome</keyword>
<evidence type="ECO:0000256" key="6">
    <source>
        <dbReference type="ARBA" id="ARBA00034056"/>
    </source>
</evidence>
<dbReference type="InterPro" id="IPR036298">
    <property type="entry name" value="Chalcone_isomerase_sf"/>
</dbReference>
<reference evidence="9" key="1">
    <citation type="submission" date="2022-06" db="EMBL/GenBank/DDBJ databases">
        <title>Uncovering the hologenomic basis of an extraordinary plant invasion.</title>
        <authorList>
            <person name="Bieker V.C."/>
            <person name="Martin M.D."/>
            <person name="Gilbert T."/>
            <person name="Hodgins K."/>
            <person name="Battlay P."/>
            <person name="Petersen B."/>
            <person name="Wilson J."/>
        </authorList>
    </citation>
    <scope>NUCLEOTIDE SEQUENCE</scope>
    <source>
        <strain evidence="9">AA19_3_7</strain>
        <tissue evidence="9">Leaf</tissue>
    </source>
</reference>
<dbReference type="Pfam" id="PF02431">
    <property type="entry name" value="Chalcone"/>
    <property type="match status" value="2"/>
</dbReference>
<evidence type="ECO:0000313" key="10">
    <source>
        <dbReference type="Proteomes" id="UP001206925"/>
    </source>
</evidence>
<evidence type="ECO:0000256" key="1">
    <source>
        <dbReference type="ARBA" id="ARBA00004966"/>
    </source>
</evidence>
<feature type="domain" description="Chalcone isomerase" evidence="8">
    <location>
        <begin position="9"/>
        <end position="113"/>
    </location>
</feature>
<dbReference type="SUPFAM" id="SSF54626">
    <property type="entry name" value="Chalcone isomerase"/>
    <property type="match status" value="1"/>
</dbReference>
<keyword evidence="4" id="KW-0284">Flavonoid biosynthesis</keyword>
<name>A0AAD5D2R4_AMBAR</name>
<dbReference type="EMBL" id="JAMZMK010006020">
    <property type="protein sequence ID" value="KAI7751011.1"/>
    <property type="molecule type" value="Genomic_DNA"/>
</dbReference>
<dbReference type="InterPro" id="IPR016087">
    <property type="entry name" value="Chalcone_isomerase"/>
</dbReference>
<evidence type="ECO:0000256" key="7">
    <source>
        <dbReference type="RuleBase" id="RU361158"/>
    </source>
</evidence>
<feature type="domain" description="Chalcone isomerase" evidence="8">
    <location>
        <begin position="114"/>
        <end position="164"/>
    </location>
</feature>
<dbReference type="Gene3D" id="3.50.70.10">
    <property type="match status" value="1"/>
</dbReference>
<evidence type="ECO:0000256" key="5">
    <source>
        <dbReference type="ARBA" id="ARBA00025429"/>
    </source>
</evidence>
<comment type="similarity">
    <text evidence="2 7">Belongs to the chalcone isomerase family.</text>
</comment>
<organism evidence="9 10">
    <name type="scientific">Ambrosia artemisiifolia</name>
    <name type="common">Common ragweed</name>
    <dbReference type="NCBI Taxonomy" id="4212"/>
    <lineage>
        <taxon>Eukaryota</taxon>
        <taxon>Viridiplantae</taxon>
        <taxon>Streptophyta</taxon>
        <taxon>Embryophyta</taxon>
        <taxon>Tracheophyta</taxon>
        <taxon>Spermatophyta</taxon>
        <taxon>Magnoliopsida</taxon>
        <taxon>eudicotyledons</taxon>
        <taxon>Gunneridae</taxon>
        <taxon>Pentapetalae</taxon>
        <taxon>asterids</taxon>
        <taxon>campanulids</taxon>
        <taxon>Asterales</taxon>
        <taxon>Asteraceae</taxon>
        <taxon>Asteroideae</taxon>
        <taxon>Heliantheae alliance</taxon>
        <taxon>Heliantheae</taxon>
        <taxon>Ambrosia</taxon>
    </lineage>
</organism>
<comment type="function">
    <text evidence="5">Catalyzes the intramolecular cyclization of bicyclic chalcones into tricyclic (S)-flavanones. Responsible for the isomerization of 4,2',4',6'-tetrahydroxychalcone (also termed chalcone) into naringenin.</text>
</comment>
<proteinExistence type="inferred from homology"/>
<accession>A0AAD5D2R4</accession>
<comment type="caution">
    <text evidence="9">The sequence shown here is derived from an EMBL/GenBank/DDBJ whole genome shotgun (WGS) entry which is preliminary data.</text>
</comment>
<dbReference type="InterPro" id="IPR016088">
    <property type="entry name" value="Chalcone_isomerase_3-sand"/>
</dbReference>
<evidence type="ECO:0000256" key="4">
    <source>
        <dbReference type="ARBA" id="ARBA00023241"/>
    </source>
</evidence>
<dbReference type="InterPro" id="IPR044164">
    <property type="entry name" value="CFI"/>
</dbReference>
<dbReference type="GO" id="GO:0045430">
    <property type="term" value="F:chalcone isomerase activity"/>
    <property type="evidence" value="ECO:0007669"/>
    <property type="project" value="UniProtKB-EC"/>
</dbReference>
<comment type="catalytic activity">
    <reaction evidence="6">
        <text>a chalcone = a flavanone.</text>
        <dbReference type="EC" id="5.5.1.6"/>
    </reaction>
</comment>